<organism evidence="1 2">
    <name type="scientific">Eumeta variegata</name>
    <name type="common">Bagworm moth</name>
    <name type="synonym">Eumeta japonica</name>
    <dbReference type="NCBI Taxonomy" id="151549"/>
    <lineage>
        <taxon>Eukaryota</taxon>
        <taxon>Metazoa</taxon>
        <taxon>Ecdysozoa</taxon>
        <taxon>Arthropoda</taxon>
        <taxon>Hexapoda</taxon>
        <taxon>Insecta</taxon>
        <taxon>Pterygota</taxon>
        <taxon>Neoptera</taxon>
        <taxon>Endopterygota</taxon>
        <taxon>Lepidoptera</taxon>
        <taxon>Glossata</taxon>
        <taxon>Ditrysia</taxon>
        <taxon>Tineoidea</taxon>
        <taxon>Psychidae</taxon>
        <taxon>Oiketicinae</taxon>
        <taxon>Eumeta</taxon>
    </lineage>
</organism>
<protein>
    <submittedName>
        <fullName evidence="1">Uncharacterized protein</fullName>
    </submittedName>
</protein>
<name>A0A4C1XL57_EUMVA</name>
<sequence length="84" mass="9784">MVNTPYNGMALFWIKLPLQEEQVFLIPAPSKQILSQFSQSRPRGLNNKTFVLTRRGLGSANDLRRRRGIFRDTRLNEHSRARSE</sequence>
<accession>A0A4C1XL57</accession>
<evidence type="ECO:0000313" key="1">
    <source>
        <dbReference type="EMBL" id="GBP64521.1"/>
    </source>
</evidence>
<dbReference type="AlphaFoldDB" id="A0A4C1XL57"/>
<evidence type="ECO:0000313" key="2">
    <source>
        <dbReference type="Proteomes" id="UP000299102"/>
    </source>
</evidence>
<gene>
    <name evidence="1" type="ORF">EVAR_53020_1</name>
</gene>
<comment type="caution">
    <text evidence="1">The sequence shown here is derived from an EMBL/GenBank/DDBJ whole genome shotgun (WGS) entry which is preliminary data.</text>
</comment>
<dbReference type="EMBL" id="BGZK01000900">
    <property type="protein sequence ID" value="GBP64521.1"/>
    <property type="molecule type" value="Genomic_DNA"/>
</dbReference>
<proteinExistence type="predicted"/>
<keyword evidence="2" id="KW-1185">Reference proteome</keyword>
<dbReference type="Proteomes" id="UP000299102">
    <property type="component" value="Unassembled WGS sequence"/>
</dbReference>
<reference evidence="1 2" key="1">
    <citation type="journal article" date="2019" name="Commun. Biol.">
        <title>The bagworm genome reveals a unique fibroin gene that provides high tensile strength.</title>
        <authorList>
            <person name="Kono N."/>
            <person name="Nakamura H."/>
            <person name="Ohtoshi R."/>
            <person name="Tomita M."/>
            <person name="Numata K."/>
            <person name="Arakawa K."/>
        </authorList>
    </citation>
    <scope>NUCLEOTIDE SEQUENCE [LARGE SCALE GENOMIC DNA]</scope>
</reference>